<dbReference type="AlphaFoldDB" id="A0A9N9PYE1"/>
<feature type="domain" description="Aminoglycoside phosphotransferase" evidence="1">
    <location>
        <begin position="61"/>
        <end position="313"/>
    </location>
</feature>
<keyword evidence="3" id="KW-1185">Reference proteome</keyword>
<proteinExistence type="predicted"/>
<organism evidence="2 3">
    <name type="scientific">Hymenoscyphus fraxineus</name>
    <dbReference type="NCBI Taxonomy" id="746836"/>
    <lineage>
        <taxon>Eukaryota</taxon>
        <taxon>Fungi</taxon>
        <taxon>Dikarya</taxon>
        <taxon>Ascomycota</taxon>
        <taxon>Pezizomycotina</taxon>
        <taxon>Leotiomycetes</taxon>
        <taxon>Helotiales</taxon>
        <taxon>Helotiaceae</taxon>
        <taxon>Hymenoscyphus</taxon>
    </lineage>
</organism>
<dbReference type="InterPro" id="IPR051678">
    <property type="entry name" value="AGP_Transferase"/>
</dbReference>
<evidence type="ECO:0000313" key="2">
    <source>
        <dbReference type="EMBL" id="CAG8960290.1"/>
    </source>
</evidence>
<dbReference type="SUPFAM" id="SSF56112">
    <property type="entry name" value="Protein kinase-like (PK-like)"/>
    <property type="match status" value="1"/>
</dbReference>
<gene>
    <name evidence="2" type="ORF">HYFRA_00012810</name>
</gene>
<dbReference type="PANTHER" id="PTHR21310:SF13">
    <property type="entry name" value="AMINOGLYCOSIDE PHOSPHOTRANSFERASE DOMAIN-CONTAINING PROTEIN"/>
    <property type="match status" value="1"/>
</dbReference>
<dbReference type="Proteomes" id="UP000696280">
    <property type="component" value="Unassembled WGS sequence"/>
</dbReference>
<dbReference type="OrthoDB" id="2831558at2759"/>
<name>A0A9N9PYE1_9HELO</name>
<dbReference type="Pfam" id="PF01636">
    <property type="entry name" value="APH"/>
    <property type="match status" value="1"/>
</dbReference>
<protein>
    <recommendedName>
        <fullName evidence="1">Aminoglycoside phosphotransferase domain-containing protein</fullName>
    </recommendedName>
</protein>
<evidence type="ECO:0000313" key="3">
    <source>
        <dbReference type="Proteomes" id="UP000696280"/>
    </source>
</evidence>
<dbReference type="EMBL" id="CAJVRL010000097">
    <property type="protein sequence ID" value="CAG8960290.1"/>
    <property type="molecule type" value="Genomic_DNA"/>
</dbReference>
<evidence type="ECO:0000259" key="1">
    <source>
        <dbReference type="Pfam" id="PF01636"/>
    </source>
</evidence>
<dbReference type="InterPro" id="IPR011009">
    <property type="entry name" value="Kinase-like_dom_sf"/>
</dbReference>
<comment type="caution">
    <text evidence="2">The sequence shown here is derived from an EMBL/GenBank/DDBJ whole genome shotgun (WGS) entry which is preliminary data.</text>
</comment>
<accession>A0A9N9PYE1</accession>
<dbReference type="PANTHER" id="PTHR21310">
    <property type="entry name" value="AMINOGLYCOSIDE PHOSPHOTRANSFERASE-RELATED-RELATED"/>
    <property type="match status" value="1"/>
</dbReference>
<reference evidence="2" key="1">
    <citation type="submission" date="2021-07" db="EMBL/GenBank/DDBJ databases">
        <authorList>
            <person name="Durling M."/>
        </authorList>
    </citation>
    <scope>NUCLEOTIDE SEQUENCE</scope>
</reference>
<sequence>MSRNSQDGLEWEERVIGLVPRWTKEPSIEAIEHVCRQQLVIPPAESCTVSLRTEDAMHKLYSVSGAGRSLLIKVVLPVYPHFKTRGEVATLQWVRGYTNIPVPTVVAFDDSNNNQIGFEWILMEMMPGIPARQRWRTLAMESKIALVQRLADFQAELSRGARGGKSDDAFKNIGTLDLEAEGALATVVPGRLVTDELYMRNRLSYDVPRGPYRSSHDWLHANLRLIILEKAAIIKQGNHDDASSEAASDAEDAEEVQEAAQRLLSLLPNIFPPTQEDAVATALYHNGLTLSNILLNEQGEITTLLDWEGVSAMPTWMATIPPRFLSGQIREDEPIKDEYMNEETGAEASDEHNDPDKLDDEGKNELYWIHRMEYETTQLRNIYRVRMRQLWPDWPEEENYRKVDFFEAFLQCNTEVFIKQVSQWVDRLEKGDSVRWSDMFETEFGV</sequence>
<dbReference type="InterPro" id="IPR002575">
    <property type="entry name" value="Aminoglycoside_PTrfase"/>
</dbReference>